<evidence type="ECO:0000313" key="2">
    <source>
        <dbReference type="EMBL" id="PAY24260.1"/>
    </source>
</evidence>
<proteinExistence type="predicted"/>
<comment type="caution">
    <text evidence="2">The sequence shown here is derived from an EMBL/GenBank/DDBJ whole genome shotgun (WGS) entry which is preliminary data.</text>
</comment>
<dbReference type="OrthoDB" id="3215466at2"/>
<dbReference type="CDD" id="cd07067">
    <property type="entry name" value="HP_PGM_like"/>
    <property type="match status" value="1"/>
</dbReference>
<gene>
    <name evidence="2" type="ORF">CEY15_04530</name>
</gene>
<dbReference type="Proteomes" id="UP000218810">
    <property type="component" value="Unassembled WGS sequence"/>
</dbReference>
<protein>
    <submittedName>
        <fullName evidence="2">Histidine phosphatase family protein</fullName>
    </submittedName>
</protein>
<dbReference type="Pfam" id="PF00300">
    <property type="entry name" value="His_Phos_1"/>
    <property type="match status" value="1"/>
</dbReference>
<accession>A0A2A2WST0</accession>
<dbReference type="EMBL" id="NTGA01000007">
    <property type="protein sequence ID" value="PAY24260.1"/>
    <property type="molecule type" value="Genomic_DNA"/>
</dbReference>
<dbReference type="SUPFAM" id="SSF53254">
    <property type="entry name" value="Phosphoglycerate mutase-like"/>
    <property type="match status" value="1"/>
</dbReference>
<dbReference type="PANTHER" id="PTHR48100">
    <property type="entry name" value="BROAD-SPECIFICITY PHOSPHATASE YOR283W-RELATED"/>
    <property type="match status" value="1"/>
</dbReference>
<name>A0A2A2WST0_9ACTN</name>
<dbReference type="InterPro" id="IPR050275">
    <property type="entry name" value="PGM_Phosphatase"/>
</dbReference>
<dbReference type="SMART" id="SM00855">
    <property type="entry name" value="PGAM"/>
    <property type="match status" value="1"/>
</dbReference>
<dbReference type="GO" id="GO:0005737">
    <property type="term" value="C:cytoplasm"/>
    <property type="evidence" value="ECO:0007669"/>
    <property type="project" value="TreeGrafter"/>
</dbReference>
<dbReference type="PANTHER" id="PTHR48100:SF51">
    <property type="entry name" value="PHOSPHOGLYCERATE MUTASE"/>
    <property type="match status" value="1"/>
</dbReference>
<dbReference type="GO" id="GO:0016791">
    <property type="term" value="F:phosphatase activity"/>
    <property type="evidence" value="ECO:0007669"/>
    <property type="project" value="TreeGrafter"/>
</dbReference>
<evidence type="ECO:0000256" key="1">
    <source>
        <dbReference type="SAM" id="MobiDB-lite"/>
    </source>
</evidence>
<feature type="region of interest" description="Disordered" evidence="1">
    <location>
        <begin position="1"/>
        <end position="103"/>
    </location>
</feature>
<dbReference type="AlphaFoldDB" id="A0A2A2WST0"/>
<dbReference type="RefSeq" id="WP_095717481.1">
    <property type="nucleotide sequence ID" value="NZ_NTGA01000007.1"/>
</dbReference>
<reference evidence="3" key="1">
    <citation type="submission" date="2017-09" db="EMBL/GenBank/DDBJ databases">
        <authorList>
            <person name="Zhang Y."/>
            <person name="Huang X."/>
            <person name="Liu J."/>
            <person name="Lu L."/>
            <person name="Peng K."/>
        </authorList>
    </citation>
    <scope>NUCLEOTIDE SEQUENCE [LARGE SCALE GENOMIC DNA]</scope>
    <source>
        <strain evidence="3">S-XJ-1</strain>
    </source>
</reference>
<dbReference type="InterPro" id="IPR013078">
    <property type="entry name" value="His_Pase_superF_clade-1"/>
</dbReference>
<organism evidence="2 3">
    <name type="scientific">Dietzia natronolimnaea</name>
    <dbReference type="NCBI Taxonomy" id="161920"/>
    <lineage>
        <taxon>Bacteria</taxon>
        <taxon>Bacillati</taxon>
        <taxon>Actinomycetota</taxon>
        <taxon>Actinomycetes</taxon>
        <taxon>Mycobacteriales</taxon>
        <taxon>Dietziaceae</taxon>
        <taxon>Dietzia</taxon>
    </lineage>
</organism>
<dbReference type="Gene3D" id="3.40.50.1240">
    <property type="entry name" value="Phosphoglycerate mutase-like"/>
    <property type="match status" value="1"/>
</dbReference>
<evidence type="ECO:0000313" key="3">
    <source>
        <dbReference type="Proteomes" id="UP000218810"/>
    </source>
</evidence>
<sequence length="312" mass="33024">MSRAGGAQRDQGVRGRGLRGVFDVPSTGPTSLPIPLRGEHPAPAEAPPSLNASEAGARPAEASVPQQQEGAEAYGAVPGSISAPGEPLSSSSTPRDSSARGTETQTIVHLVRHGEVHNPDGVLYGRLPGFRLSELGRSQAETVARTLGQGHDIVSIVASPLQRAQETAAPLAEALGLPVGIDADIIEADNRFEGNKVGGRGGALRNPQYWPILINPLRPSWGEPYLQIAHRMIGAVYSTLDSARGHEAVLVSHQLPVYTTRRFLEGRRLWHDPRSRQCSLASITSLVFEGTTLRDIVYSEPAGASDPSQTGA</sequence>
<dbReference type="InterPro" id="IPR029033">
    <property type="entry name" value="His_PPase_superfam"/>
</dbReference>
<keyword evidence="3" id="KW-1185">Reference proteome</keyword>